<dbReference type="Proteomes" id="UP001140091">
    <property type="component" value="Unassembled WGS sequence"/>
</dbReference>
<feature type="non-terminal residue" evidence="2">
    <location>
        <position position="484"/>
    </location>
</feature>
<accession>A0A9W8J2U7</accession>
<dbReference type="AlphaFoldDB" id="A0A9W8J2U7"/>
<keyword evidence="3" id="KW-1185">Reference proteome</keyword>
<feature type="compositionally biased region" description="Basic residues" evidence="1">
    <location>
        <begin position="315"/>
        <end position="326"/>
    </location>
</feature>
<dbReference type="EMBL" id="JANBPK010000944">
    <property type="protein sequence ID" value="KAJ2928046.1"/>
    <property type="molecule type" value="Genomic_DNA"/>
</dbReference>
<feature type="compositionally biased region" description="Pro residues" evidence="1">
    <location>
        <begin position="355"/>
        <end position="365"/>
    </location>
</feature>
<feature type="region of interest" description="Disordered" evidence="1">
    <location>
        <begin position="1"/>
        <end position="26"/>
    </location>
</feature>
<reference evidence="2" key="1">
    <citation type="submission" date="2022-06" db="EMBL/GenBank/DDBJ databases">
        <title>Genome Sequence of Candolleomyces eurysporus.</title>
        <authorList>
            <person name="Buettner E."/>
        </authorList>
    </citation>
    <scope>NUCLEOTIDE SEQUENCE</scope>
    <source>
        <strain evidence="2">VTCC 930004</strain>
    </source>
</reference>
<organism evidence="2 3">
    <name type="scientific">Candolleomyces eurysporus</name>
    <dbReference type="NCBI Taxonomy" id="2828524"/>
    <lineage>
        <taxon>Eukaryota</taxon>
        <taxon>Fungi</taxon>
        <taxon>Dikarya</taxon>
        <taxon>Basidiomycota</taxon>
        <taxon>Agaricomycotina</taxon>
        <taxon>Agaricomycetes</taxon>
        <taxon>Agaricomycetidae</taxon>
        <taxon>Agaricales</taxon>
        <taxon>Agaricineae</taxon>
        <taxon>Psathyrellaceae</taxon>
        <taxon>Candolleomyces</taxon>
    </lineage>
</organism>
<gene>
    <name evidence="2" type="ORF">H1R20_g9057</name>
</gene>
<proteinExistence type="predicted"/>
<feature type="compositionally biased region" description="Low complexity" evidence="1">
    <location>
        <begin position="215"/>
        <end position="256"/>
    </location>
</feature>
<name>A0A9W8J2U7_9AGAR</name>
<evidence type="ECO:0000313" key="2">
    <source>
        <dbReference type="EMBL" id="KAJ2928046.1"/>
    </source>
</evidence>
<dbReference type="OrthoDB" id="3215907at2759"/>
<feature type="compositionally biased region" description="Polar residues" evidence="1">
    <location>
        <begin position="117"/>
        <end position="129"/>
    </location>
</feature>
<comment type="caution">
    <text evidence="2">The sequence shown here is derived from an EMBL/GenBank/DDBJ whole genome shotgun (WGS) entry which is preliminary data.</text>
</comment>
<protein>
    <submittedName>
        <fullName evidence="2">Uncharacterized protein</fullName>
    </submittedName>
</protein>
<feature type="compositionally biased region" description="Basic and acidic residues" evidence="1">
    <location>
        <begin position="268"/>
        <end position="278"/>
    </location>
</feature>
<feature type="region of interest" description="Disordered" evidence="1">
    <location>
        <begin position="116"/>
        <end position="370"/>
    </location>
</feature>
<feature type="compositionally biased region" description="Low complexity" evidence="1">
    <location>
        <begin position="85"/>
        <end position="95"/>
    </location>
</feature>
<feature type="compositionally biased region" description="Polar residues" evidence="1">
    <location>
        <begin position="257"/>
        <end position="267"/>
    </location>
</feature>
<feature type="region of interest" description="Disordered" evidence="1">
    <location>
        <begin position="59"/>
        <end position="104"/>
    </location>
</feature>
<evidence type="ECO:0000313" key="3">
    <source>
        <dbReference type="Proteomes" id="UP001140091"/>
    </source>
</evidence>
<sequence>MAATTNVSPAPPPTANDLPQSQRKRLLKSSRKIEAMLGTTPLVLEIDVGPAFLDFKPIESASAIRPPITPRTRAHRRRGQLFEGSSSSSCSSSSDSSDDDKTVFDDTASEASYVFVPTSTPRAAYQNQDIPAAVSSPLTPSKKAGNRKRSKSEASPKSKSKSSKAKPLPQPPMHVLDIPITPPKASDNARKAKVKPGKGPQPLAQPVLFRLRSVPLAPSPSSRSISSVSTSNSSPSPAHTKSSSLTTLNSANTPLSPLSSIFNAPTSQEEHEAKEREMKRKKLAKVARTLGENVPPELVFGSGSQKERKPSISKPARKTVRAHRPRSLSVPVAFPPNVVIDTSEEDDKNESAPKAPEPALPPPTQSAPVPRVAFSGLMGRHHGASASASALGYYPSHRTAASTSAAHPSPYRPRAAASLDIERPAAAKDYRSPADYVWGKKQKDVKGSDADADWGHRKEREWSGEWNVKDMGDVVKKLRELKGR</sequence>
<evidence type="ECO:0000256" key="1">
    <source>
        <dbReference type="SAM" id="MobiDB-lite"/>
    </source>
</evidence>